<dbReference type="AlphaFoldDB" id="A0A653CWJ9"/>
<sequence>MNDLSQYISEGTPFLYADDTCIIISADNVETLENKIQVVIKEFDNWCYRNRLIINFSKTVTMEFHTKLKPPHNINFTFNGALITPSTSSKFLGIYLDSQLSWDDHINAVCLKLSKAYILINSLKHLLDTEGLAKIAVSIHGNPTMINNRAAKDLQRRKKQTLQ</sequence>
<dbReference type="PANTHER" id="PTHR36688">
    <property type="entry name" value="ENDO/EXONUCLEASE/PHOSPHATASE DOMAIN-CONTAINING PROTEIN"/>
    <property type="match status" value="1"/>
</dbReference>
<dbReference type="PANTHER" id="PTHR36688:SF1">
    <property type="entry name" value="ENDONUCLEASE_EXONUCLEASE_PHOSPHATASE DOMAIN-CONTAINING PROTEIN"/>
    <property type="match status" value="1"/>
</dbReference>
<proteinExistence type="predicted"/>
<organism evidence="1 2">
    <name type="scientific">Callosobruchus maculatus</name>
    <name type="common">Southern cowpea weevil</name>
    <name type="synonym">Pulse bruchid</name>
    <dbReference type="NCBI Taxonomy" id="64391"/>
    <lineage>
        <taxon>Eukaryota</taxon>
        <taxon>Metazoa</taxon>
        <taxon>Ecdysozoa</taxon>
        <taxon>Arthropoda</taxon>
        <taxon>Hexapoda</taxon>
        <taxon>Insecta</taxon>
        <taxon>Pterygota</taxon>
        <taxon>Neoptera</taxon>
        <taxon>Endopterygota</taxon>
        <taxon>Coleoptera</taxon>
        <taxon>Polyphaga</taxon>
        <taxon>Cucujiformia</taxon>
        <taxon>Chrysomeloidea</taxon>
        <taxon>Chrysomelidae</taxon>
        <taxon>Bruchinae</taxon>
        <taxon>Bruchini</taxon>
        <taxon>Callosobruchus</taxon>
    </lineage>
</organism>
<dbReference type="OrthoDB" id="6767031at2759"/>
<protein>
    <submittedName>
        <fullName evidence="1">Uncharacterized protein</fullName>
    </submittedName>
</protein>
<evidence type="ECO:0000313" key="1">
    <source>
        <dbReference type="EMBL" id="VEN51647.1"/>
    </source>
</evidence>
<evidence type="ECO:0000313" key="2">
    <source>
        <dbReference type="Proteomes" id="UP000410492"/>
    </source>
</evidence>
<dbReference type="Proteomes" id="UP000410492">
    <property type="component" value="Unassembled WGS sequence"/>
</dbReference>
<accession>A0A653CWJ9</accession>
<dbReference type="EMBL" id="CAACVG010008964">
    <property type="protein sequence ID" value="VEN51647.1"/>
    <property type="molecule type" value="Genomic_DNA"/>
</dbReference>
<keyword evidence="2" id="KW-1185">Reference proteome</keyword>
<reference evidence="1 2" key="1">
    <citation type="submission" date="2019-01" db="EMBL/GenBank/DDBJ databases">
        <authorList>
            <person name="Sayadi A."/>
        </authorList>
    </citation>
    <scope>NUCLEOTIDE SEQUENCE [LARGE SCALE GENOMIC DNA]</scope>
</reference>
<gene>
    <name evidence="1" type="ORF">CALMAC_LOCUS12037</name>
</gene>
<name>A0A653CWJ9_CALMS</name>
<dbReference type="InterPro" id="IPR052560">
    <property type="entry name" value="RdDP_mobile_element"/>
</dbReference>